<evidence type="ECO:0000313" key="2">
    <source>
        <dbReference type="Proteomes" id="UP000293092"/>
    </source>
</evidence>
<reference evidence="1" key="1">
    <citation type="submission" date="2017-11" db="EMBL/GenBank/DDBJ databases">
        <title>Comparative genomic and phylogenomic analyses of the family Idiomarinaceae.</title>
        <authorList>
            <person name="Liu Y."/>
            <person name="Shao Z."/>
        </authorList>
    </citation>
    <scope>NUCLEOTIDE SEQUENCE</scope>
    <source>
        <strain evidence="1">PIN1</strain>
    </source>
</reference>
<evidence type="ECO:0000313" key="1">
    <source>
        <dbReference type="EMBL" id="RZQ55693.1"/>
    </source>
</evidence>
<organism evidence="1 2">
    <name type="scientific">Pseudidiomarina tainanensis</name>
    <dbReference type="NCBI Taxonomy" id="502365"/>
    <lineage>
        <taxon>Bacteria</taxon>
        <taxon>Pseudomonadati</taxon>
        <taxon>Pseudomonadota</taxon>
        <taxon>Gammaproteobacteria</taxon>
        <taxon>Alteromonadales</taxon>
        <taxon>Idiomarinaceae</taxon>
        <taxon>Pseudidiomarina</taxon>
    </lineage>
</organism>
<keyword evidence="2" id="KW-1185">Reference proteome</keyword>
<protein>
    <submittedName>
        <fullName evidence="1">Uncharacterized protein</fullName>
    </submittedName>
</protein>
<sequence>MFHLHINRDEEALIQAITDYANATGVVVLPLPRARINHQCMCEISVGRRTMKQPPAFWQNHLSACLSY</sequence>
<proteinExistence type="predicted"/>
<dbReference type="Proteomes" id="UP000293092">
    <property type="component" value="Unassembled WGS sequence"/>
</dbReference>
<accession>A0ACD2HHI4</accession>
<gene>
    <name evidence="1" type="ORF">CWI82_09980</name>
</gene>
<dbReference type="EMBL" id="PIQJ01000002">
    <property type="protein sequence ID" value="RZQ55693.1"/>
    <property type="molecule type" value="Genomic_DNA"/>
</dbReference>
<name>A0ACD2HHI4_9GAMM</name>
<comment type="caution">
    <text evidence="1">The sequence shown here is derived from an EMBL/GenBank/DDBJ whole genome shotgun (WGS) entry which is preliminary data.</text>
</comment>